<proteinExistence type="predicted"/>
<dbReference type="EMBL" id="CADCTN010000163">
    <property type="protein sequence ID" value="CAA9254139.1"/>
    <property type="molecule type" value="Genomic_DNA"/>
</dbReference>
<organism evidence="2">
    <name type="scientific">uncultured Blastococcus sp</name>
    <dbReference type="NCBI Taxonomy" id="217144"/>
    <lineage>
        <taxon>Bacteria</taxon>
        <taxon>Bacillati</taxon>
        <taxon>Actinomycetota</taxon>
        <taxon>Actinomycetes</taxon>
        <taxon>Geodermatophilales</taxon>
        <taxon>Geodermatophilaceae</taxon>
        <taxon>Blastococcus</taxon>
        <taxon>environmental samples</taxon>
    </lineage>
</organism>
<feature type="compositionally biased region" description="Low complexity" evidence="1">
    <location>
        <begin position="103"/>
        <end position="112"/>
    </location>
</feature>
<feature type="compositionally biased region" description="Low complexity" evidence="1">
    <location>
        <begin position="52"/>
        <end position="63"/>
    </location>
</feature>
<feature type="non-terminal residue" evidence="2">
    <location>
        <position position="112"/>
    </location>
</feature>
<feature type="non-terminal residue" evidence="2">
    <location>
        <position position="1"/>
    </location>
</feature>
<name>A0A6J4IKC7_9ACTN</name>
<gene>
    <name evidence="2" type="ORF">AVDCRST_MAG52-2200</name>
</gene>
<dbReference type="AlphaFoldDB" id="A0A6J4IKC7"/>
<evidence type="ECO:0000256" key="1">
    <source>
        <dbReference type="SAM" id="MobiDB-lite"/>
    </source>
</evidence>
<protein>
    <submittedName>
        <fullName evidence="2">Uncharacterized protein</fullName>
    </submittedName>
</protein>
<feature type="compositionally biased region" description="Basic and acidic residues" evidence="1">
    <location>
        <begin position="64"/>
        <end position="74"/>
    </location>
</feature>
<accession>A0A6J4IKC7</accession>
<evidence type="ECO:0000313" key="2">
    <source>
        <dbReference type="EMBL" id="CAA9254139.1"/>
    </source>
</evidence>
<sequence>GDDGSVHEGPAGHPRRPCGEPGGRRPGSQPLLPVDRPRAGRARAARLGGGARPAPGARRAVGPEGRHPAHDDQRRPRRAHRRRTALRSGLGDRAGEARGGSAGPAAAAHPAL</sequence>
<reference evidence="2" key="1">
    <citation type="submission" date="2020-02" db="EMBL/GenBank/DDBJ databases">
        <authorList>
            <person name="Meier V. D."/>
        </authorList>
    </citation>
    <scope>NUCLEOTIDE SEQUENCE</scope>
    <source>
        <strain evidence="2">AVDCRST_MAG52</strain>
    </source>
</reference>
<feature type="region of interest" description="Disordered" evidence="1">
    <location>
        <begin position="1"/>
        <end position="112"/>
    </location>
</feature>
<feature type="compositionally biased region" description="Basic residues" evidence="1">
    <location>
        <begin position="75"/>
        <end position="85"/>
    </location>
</feature>